<gene>
    <name evidence="8" type="ORF">FPZ52_11290</name>
</gene>
<dbReference type="Pfam" id="PF01311">
    <property type="entry name" value="Bac_export_1"/>
    <property type="match status" value="1"/>
</dbReference>
<protein>
    <submittedName>
        <fullName evidence="8">Flagellar biosynthetic protein FliR</fullName>
    </submittedName>
</protein>
<accession>A0A5B8IW22</accession>
<proteinExistence type="inferred from homology"/>
<dbReference type="PANTHER" id="PTHR30065:SF8">
    <property type="entry name" value="FLAGELLAR BIOSYNTHETIC PROTEIN FLIR"/>
    <property type="match status" value="1"/>
</dbReference>
<comment type="similarity">
    <text evidence="2">Belongs to the FliR/MopE/SpaR family.</text>
</comment>
<dbReference type="OrthoDB" id="9779817at2"/>
<evidence type="ECO:0000256" key="2">
    <source>
        <dbReference type="ARBA" id="ARBA00009772"/>
    </source>
</evidence>
<feature type="transmembrane region" description="Helical" evidence="7">
    <location>
        <begin position="169"/>
        <end position="192"/>
    </location>
</feature>
<reference evidence="8 9" key="1">
    <citation type="submission" date="2019-07" db="EMBL/GenBank/DDBJ databases">
        <title>Litoreibacter alkalisoli sp. nov., isolated from saline-alkaline soil.</title>
        <authorList>
            <person name="Wang S."/>
            <person name="Xu L."/>
            <person name="Xing Y.-T."/>
            <person name="Sun J.-Q."/>
        </authorList>
    </citation>
    <scope>NUCLEOTIDE SEQUENCE [LARGE SCALE GENOMIC DNA]</scope>
    <source>
        <strain evidence="8 9">LN3S51</strain>
    </source>
</reference>
<dbReference type="EMBL" id="CP042261">
    <property type="protein sequence ID" value="QDY70342.1"/>
    <property type="molecule type" value="Genomic_DNA"/>
</dbReference>
<dbReference type="KEGG" id="lit:FPZ52_11290"/>
<comment type="subcellular location">
    <subcellularLocation>
        <location evidence="1">Cell membrane</location>
        <topology evidence="1">Multi-pass membrane protein</topology>
    </subcellularLocation>
</comment>
<feature type="transmembrane region" description="Helical" evidence="7">
    <location>
        <begin position="121"/>
        <end position="144"/>
    </location>
</feature>
<organism evidence="8 9">
    <name type="scientific">Qingshengfaniella alkalisoli</name>
    <dbReference type="NCBI Taxonomy" id="2599296"/>
    <lineage>
        <taxon>Bacteria</taxon>
        <taxon>Pseudomonadati</taxon>
        <taxon>Pseudomonadota</taxon>
        <taxon>Alphaproteobacteria</taxon>
        <taxon>Rhodobacterales</taxon>
        <taxon>Paracoccaceae</taxon>
        <taxon>Qingshengfaniella</taxon>
    </lineage>
</organism>
<dbReference type="PRINTS" id="PR00953">
    <property type="entry name" value="TYPE3IMRPROT"/>
</dbReference>
<dbReference type="InterPro" id="IPR002010">
    <property type="entry name" value="T3SS_IM_R"/>
</dbReference>
<feature type="transmembrane region" description="Helical" evidence="7">
    <location>
        <begin position="37"/>
        <end position="58"/>
    </location>
</feature>
<evidence type="ECO:0000313" key="9">
    <source>
        <dbReference type="Proteomes" id="UP000318483"/>
    </source>
</evidence>
<keyword evidence="8" id="KW-0969">Cilium</keyword>
<evidence type="ECO:0000256" key="1">
    <source>
        <dbReference type="ARBA" id="ARBA00004651"/>
    </source>
</evidence>
<evidence type="ECO:0000256" key="5">
    <source>
        <dbReference type="ARBA" id="ARBA00022989"/>
    </source>
</evidence>
<keyword evidence="6 7" id="KW-0472">Membrane</keyword>
<evidence type="ECO:0000256" key="4">
    <source>
        <dbReference type="ARBA" id="ARBA00022692"/>
    </source>
</evidence>
<evidence type="ECO:0000256" key="3">
    <source>
        <dbReference type="ARBA" id="ARBA00022475"/>
    </source>
</evidence>
<keyword evidence="3" id="KW-1003">Cell membrane</keyword>
<feature type="transmembrane region" description="Helical" evidence="7">
    <location>
        <begin position="6"/>
        <end position="25"/>
    </location>
</feature>
<evidence type="ECO:0000313" key="8">
    <source>
        <dbReference type="EMBL" id="QDY70342.1"/>
    </source>
</evidence>
<evidence type="ECO:0000256" key="6">
    <source>
        <dbReference type="ARBA" id="ARBA00023136"/>
    </source>
</evidence>
<keyword evidence="5 7" id="KW-1133">Transmembrane helix</keyword>
<keyword evidence="9" id="KW-1185">Reference proteome</keyword>
<sequence>MASQWIWVAWVVFLRVGAAIALIPVFGERLVPLRIKLGLAAAFTCIVAPAVASDIGAIPSGLSAVVWLSGAEALNGLVFGFSLRVFIWLLQIAGSVIAQSASLSQLLGGAGVDPQPAISQLLLFAGLALAAMADLHVQIAAAIIRSYHVLPPGIIPIAGDLSQWSVGRVASVFSLAFSYSSPFIIASLIYNVALGVINRAMPQLMVAFVGAPAITFGGLVLLLVLTPLLLPLWLRTFMAHMSAPIGVLP</sequence>
<name>A0A5B8IW22_9RHOB</name>
<keyword evidence="4 7" id="KW-0812">Transmembrane</keyword>
<feature type="transmembrane region" description="Helical" evidence="7">
    <location>
        <begin position="204"/>
        <end position="234"/>
    </location>
</feature>
<dbReference type="GO" id="GO:0006605">
    <property type="term" value="P:protein targeting"/>
    <property type="evidence" value="ECO:0007669"/>
    <property type="project" value="InterPro"/>
</dbReference>
<evidence type="ECO:0000256" key="7">
    <source>
        <dbReference type="SAM" id="Phobius"/>
    </source>
</evidence>
<keyword evidence="8" id="KW-0282">Flagellum</keyword>
<dbReference type="Proteomes" id="UP000318483">
    <property type="component" value="Chromosome"/>
</dbReference>
<feature type="transmembrane region" description="Helical" evidence="7">
    <location>
        <begin position="78"/>
        <end position="100"/>
    </location>
</feature>
<keyword evidence="8" id="KW-0966">Cell projection</keyword>
<dbReference type="PANTHER" id="PTHR30065">
    <property type="entry name" value="FLAGELLAR BIOSYNTHETIC PROTEIN FLIR"/>
    <property type="match status" value="1"/>
</dbReference>
<dbReference type="AlphaFoldDB" id="A0A5B8IW22"/>
<dbReference type="GO" id="GO:0005886">
    <property type="term" value="C:plasma membrane"/>
    <property type="evidence" value="ECO:0007669"/>
    <property type="project" value="UniProtKB-SubCell"/>
</dbReference>